<feature type="non-terminal residue" evidence="9">
    <location>
        <position position="70"/>
    </location>
</feature>
<keyword evidence="5" id="KW-0862">Zinc</keyword>
<comment type="subcellular location">
    <subcellularLocation>
        <location evidence="1">Nucleus</location>
    </subcellularLocation>
</comment>
<reference evidence="10" key="3">
    <citation type="submission" date="2015-06" db="UniProtKB">
        <authorList>
            <consortium name="EnsemblMetazoa"/>
        </authorList>
    </citation>
    <scope>IDENTIFICATION</scope>
</reference>
<dbReference type="PANTHER" id="PTHR16515:SF66">
    <property type="entry name" value="C2H2-TYPE DOMAIN-CONTAINING PROTEIN"/>
    <property type="match status" value="1"/>
</dbReference>
<keyword evidence="3" id="KW-0677">Repeat</keyword>
<reference evidence="11" key="1">
    <citation type="submission" date="2012-12" db="EMBL/GenBank/DDBJ databases">
        <authorList>
            <person name="Hellsten U."/>
            <person name="Grimwood J."/>
            <person name="Chapman J.A."/>
            <person name="Shapiro H."/>
            <person name="Aerts A."/>
            <person name="Otillar R.P."/>
            <person name="Terry A.Y."/>
            <person name="Boore J.L."/>
            <person name="Simakov O."/>
            <person name="Marletaz F."/>
            <person name="Cho S.-J."/>
            <person name="Edsinger-Gonzales E."/>
            <person name="Havlak P."/>
            <person name="Kuo D.-H."/>
            <person name="Larsson T."/>
            <person name="Lv J."/>
            <person name="Arendt D."/>
            <person name="Savage R."/>
            <person name="Osoegawa K."/>
            <person name="de Jong P."/>
            <person name="Lindberg D.R."/>
            <person name="Seaver E.C."/>
            <person name="Weisblat D.A."/>
            <person name="Putnam N.H."/>
            <person name="Grigoriev I.V."/>
            <person name="Rokhsar D.S."/>
        </authorList>
    </citation>
    <scope>NUCLEOTIDE SEQUENCE</scope>
    <source>
        <strain evidence="11">I ESC-2004</strain>
    </source>
</reference>
<evidence type="ECO:0000256" key="6">
    <source>
        <dbReference type="ARBA" id="ARBA00023242"/>
    </source>
</evidence>
<dbReference type="PROSITE" id="PS50157">
    <property type="entry name" value="ZINC_FINGER_C2H2_2"/>
    <property type="match status" value="2"/>
</dbReference>
<dbReference type="OrthoDB" id="6255447at2759"/>
<dbReference type="PANTHER" id="PTHR16515">
    <property type="entry name" value="PR DOMAIN ZINC FINGER PROTEIN"/>
    <property type="match status" value="1"/>
</dbReference>
<evidence type="ECO:0000256" key="5">
    <source>
        <dbReference type="ARBA" id="ARBA00022833"/>
    </source>
</evidence>
<dbReference type="PROSITE" id="PS00028">
    <property type="entry name" value="ZINC_FINGER_C2H2_1"/>
    <property type="match status" value="2"/>
</dbReference>
<keyword evidence="2" id="KW-0479">Metal-binding</keyword>
<organism evidence="9">
    <name type="scientific">Capitella teleta</name>
    <name type="common">Polychaete worm</name>
    <dbReference type="NCBI Taxonomy" id="283909"/>
    <lineage>
        <taxon>Eukaryota</taxon>
        <taxon>Metazoa</taxon>
        <taxon>Spiralia</taxon>
        <taxon>Lophotrochozoa</taxon>
        <taxon>Annelida</taxon>
        <taxon>Polychaeta</taxon>
        <taxon>Sedentaria</taxon>
        <taxon>Scolecida</taxon>
        <taxon>Capitellidae</taxon>
        <taxon>Capitella</taxon>
    </lineage>
</organism>
<dbReference type="Pfam" id="PF13894">
    <property type="entry name" value="zf-C2H2_4"/>
    <property type="match status" value="2"/>
</dbReference>
<dbReference type="EMBL" id="AMQN01041266">
    <property type="status" value="NOT_ANNOTATED_CDS"/>
    <property type="molecule type" value="Genomic_DNA"/>
</dbReference>
<gene>
    <name evidence="9" type="ORF">CAPTEDRAFT_71785</name>
</gene>
<dbReference type="GO" id="GO:0010468">
    <property type="term" value="P:regulation of gene expression"/>
    <property type="evidence" value="ECO:0007669"/>
    <property type="project" value="TreeGrafter"/>
</dbReference>
<evidence type="ECO:0000259" key="8">
    <source>
        <dbReference type="PROSITE" id="PS50157"/>
    </source>
</evidence>
<feature type="domain" description="C2H2-type" evidence="8">
    <location>
        <begin position="3"/>
        <end position="31"/>
    </location>
</feature>
<dbReference type="AlphaFoldDB" id="R7V372"/>
<dbReference type="InterPro" id="IPR036236">
    <property type="entry name" value="Znf_C2H2_sf"/>
</dbReference>
<dbReference type="HOGENOM" id="CLU_002678_42_18_1"/>
<evidence type="ECO:0000256" key="3">
    <source>
        <dbReference type="ARBA" id="ARBA00022737"/>
    </source>
</evidence>
<keyword evidence="6" id="KW-0539">Nucleus</keyword>
<dbReference type="Proteomes" id="UP000014760">
    <property type="component" value="Unassembled WGS sequence"/>
</dbReference>
<accession>R7V372</accession>
<keyword evidence="11" id="KW-1185">Reference proteome</keyword>
<evidence type="ECO:0000256" key="2">
    <source>
        <dbReference type="ARBA" id="ARBA00022723"/>
    </source>
</evidence>
<proteinExistence type="predicted"/>
<feature type="domain" description="C2H2-type" evidence="8">
    <location>
        <begin position="32"/>
        <end position="59"/>
    </location>
</feature>
<keyword evidence="4 7" id="KW-0863">Zinc-finger</keyword>
<dbReference type="EMBL" id="KB297671">
    <property type="protein sequence ID" value="ELU10235.1"/>
    <property type="molecule type" value="Genomic_DNA"/>
</dbReference>
<dbReference type="STRING" id="283909.R7V372"/>
<dbReference type="Gene3D" id="3.30.160.60">
    <property type="entry name" value="Classic Zinc Finger"/>
    <property type="match status" value="2"/>
</dbReference>
<sequence>RNYLCELCDKKFLTKGQLQKHQYAVHKANKSVECPICGMSFMDAKTLRNHSELHTRSKSHACDICDHSFV</sequence>
<reference evidence="9 11" key="2">
    <citation type="journal article" date="2013" name="Nature">
        <title>Insights into bilaterian evolution from three spiralian genomes.</title>
        <authorList>
            <person name="Simakov O."/>
            <person name="Marletaz F."/>
            <person name="Cho S.J."/>
            <person name="Edsinger-Gonzales E."/>
            <person name="Havlak P."/>
            <person name="Hellsten U."/>
            <person name="Kuo D.H."/>
            <person name="Larsson T."/>
            <person name="Lv J."/>
            <person name="Arendt D."/>
            <person name="Savage R."/>
            <person name="Osoegawa K."/>
            <person name="de Jong P."/>
            <person name="Grimwood J."/>
            <person name="Chapman J.A."/>
            <person name="Shapiro H."/>
            <person name="Aerts A."/>
            <person name="Otillar R.P."/>
            <person name="Terry A.Y."/>
            <person name="Boore J.L."/>
            <person name="Grigoriev I.V."/>
            <person name="Lindberg D.R."/>
            <person name="Seaver E.C."/>
            <person name="Weisblat D.A."/>
            <person name="Putnam N.H."/>
            <person name="Rokhsar D.S."/>
        </authorList>
    </citation>
    <scope>NUCLEOTIDE SEQUENCE</scope>
    <source>
        <strain evidence="9 11">I ESC-2004</strain>
    </source>
</reference>
<evidence type="ECO:0000313" key="9">
    <source>
        <dbReference type="EMBL" id="ELU10235.1"/>
    </source>
</evidence>
<dbReference type="GO" id="GO:0005634">
    <property type="term" value="C:nucleus"/>
    <property type="evidence" value="ECO:0007669"/>
    <property type="project" value="UniProtKB-SubCell"/>
</dbReference>
<evidence type="ECO:0000256" key="1">
    <source>
        <dbReference type="ARBA" id="ARBA00004123"/>
    </source>
</evidence>
<dbReference type="SUPFAM" id="SSF57667">
    <property type="entry name" value="beta-beta-alpha zinc fingers"/>
    <property type="match status" value="1"/>
</dbReference>
<dbReference type="SMART" id="SM00355">
    <property type="entry name" value="ZnF_C2H2"/>
    <property type="match status" value="2"/>
</dbReference>
<dbReference type="EnsemblMetazoa" id="CapteT71785">
    <property type="protein sequence ID" value="CapteP71785"/>
    <property type="gene ID" value="CapteG71785"/>
</dbReference>
<protein>
    <recommendedName>
        <fullName evidence="8">C2H2-type domain-containing protein</fullName>
    </recommendedName>
</protein>
<evidence type="ECO:0000256" key="7">
    <source>
        <dbReference type="PROSITE-ProRule" id="PRU00042"/>
    </source>
</evidence>
<evidence type="ECO:0000313" key="11">
    <source>
        <dbReference type="Proteomes" id="UP000014760"/>
    </source>
</evidence>
<evidence type="ECO:0000256" key="4">
    <source>
        <dbReference type="ARBA" id="ARBA00022771"/>
    </source>
</evidence>
<dbReference type="GO" id="GO:0008270">
    <property type="term" value="F:zinc ion binding"/>
    <property type="evidence" value="ECO:0007669"/>
    <property type="project" value="UniProtKB-KW"/>
</dbReference>
<name>R7V372_CAPTE</name>
<dbReference type="InterPro" id="IPR050331">
    <property type="entry name" value="Zinc_finger"/>
</dbReference>
<dbReference type="InterPro" id="IPR013087">
    <property type="entry name" value="Znf_C2H2_type"/>
</dbReference>
<feature type="non-terminal residue" evidence="9">
    <location>
        <position position="1"/>
    </location>
</feature>
<evidence type="ECO:0000313" key="10">
    <source>
        <dbReference type="EnsemblMetazoa" id="CapteP71785"/>
    </source>
</evidence>